<evidence type="ECO:0000313" key="10">
    <source>
        <dbReference type="Proteomes" id="UP000295832"/>
    </source>
</evidence>
<keyword evidence="2" id="KW-1003">Cell membrane</keyword>
<evidence type="ECO:0000256" key="3">
    <source>
        <dbReference type="ARBA" id="ARBA00022692"/>
    </source>
</evidence>
<dbReference type="Gene3D" id="1.20.1640.10">
    <property type="entry name" value="Multidrug efflux transporter AcrB transmembrane domain"/>
    <property type="match status" value="2"/>
</dbReference>
<gene>
    <name evidence="9" type="ORF">C7959_11382</name>
</gene>
<evidence type="ECO:0000259" key="8">
    <source>
        <dbReference type="PROSITE" id="PS50156"/>
    </source>
</evidence>
<keyword evidence="10" id="KW-1185">Reference proteome</keyword>
<feature type="transmembrane region" description="Helical" evidence="7">
    <location>
        <begin position="276"/>
        <end position="297"/>
    </location>
</feature>
<sequence>MNFKEKVTKFAVNRPKTVVIFFLILTIALAIQLPKIQVDTDPENMLSENEFVRVFNDEVKERFELYDMVVVGIVNDKDPNGVFNPDTLGKVYKITNKIKGIEGVIDSDIIAPSTQDNIEQGGLGVVNFNWLMDQPPKTRAEAEKIRDESMDNPILKGTMVSEDGKALAIYIPIESKDLSYEVASEVQSYIDRFENSVDNYYISGLPVAEDTFGVQMFKQMAISAPLAMLIIFLLLWFFFKKISVIISPMIVAMISVITTMGLLIGLGFKVHIMSSMIPIFLMPIAVVDSVHILSEFYDRYQHIKDKRKTIIKVMDELFVPMLYTSLTTSVGFASLALTPIPPVQVFGIFVAVGVMMAWILTITFVPAYTMFIKEESLKNFGAADEGEGGILDTSLKFLGNMTYKRSKVILLITLLVITIAGYGITKIVVNDNPVKWFEADHPLREADRVLNEHFGGTYMAYMVWDSKDTAEGLKTAKDEILMEVNAIQEIYPEFNTQMNKIREVINNRYHKAIKAEEFNKKKLLQELKTYINQIKTEEQDNLDWAIEDLSYALDDLEVKYQTFKQPEVLEYIAKVQKMLESTGDVGKTSSLPDVVKKVYKELREGKEEYYQIPDSAGGIGQSLISFQNSHNPNQLWHFVEPDYSSANIWVQLKKGDNQNMQKVVEKVDAWIAENPPPVGLEYNWAGLTYVNVVWQNKMVMGMLKSLLGSFVIVLIIMSILFRSPFWGLLSMIPLTVTVAFSYGMIGFLGKSYDMPVAVLSSLTLGLAVDFAIHFIERSRELYEELGSWKETIAKMFDEPARAITRNALVVAIGFLPLLFAPLVPYQTVGILLATILGVSSLATLFILPALITVLKKYLFKFKDR</sequence>
<feature type="transmembrane region" description="Helical" evidence="7">
    <location>
        <begin position="317"/>
        <end position="337"/>
    </location>
</feature>
<protein>
    <recommendedName>
        <fullName evidence="8">SSD domain-containing protein</fullName>
    </recommendedName>
</protein>
<feature type="domain" description="SSD" evidence="8">
    <location>
        <begin position="241"/>
        <end position="371"/>
    </location>
</feature>
<feature type="transmembrane region" description="Helical" evidence="7">
    <location>
        <begin position="220"/>
        <end position="239"/>
    </location>
</feature>
<feature type="domain" description="SSD" evidence="8">
    <location>
        <begin position="727"/>
        <end position="853"/>
    </location>
</feature>
<dbReference type="Pfam" id="PF03176">
    <property type="entry name" value="MMPL"/>
    <property type="match status" value="2"/>
</dbReference>
<feature type="transmembrane region" description="Helical" evidence="7">
    <location>
        <begin position="754"/>
        <end position="775"/>
    </location>
</feature>
<feature type="transmembrane region" description="Helical" evidence="7">
    <location>
        <begin position="251"/>
        <end position="270"/>
    </location>
</feature>
<dbReference type="InterPro" id="IPR004869">
    <property type="entry name" value="MMPL_dom"/>
</dbReference>
<dbReference type="SUPFAM" id="SSF82866">
    <property type="entry name" value="Multidrug efflux transporter AcrB transmembrane domain"/>
    <property type="match status" value="2"/>
</dbReference>
<dbReference type="InterPro" id="IPR001036">
    <property type="entry name" value="Acrflvin-R"/>
</dbReference>
<keyword evidence="6" id="KW-0175">Coiled coil</keyword>
<evidence type="ECO:0000313" key="9">
    <source>
        <dbReference type="EMBL" id="TDX51437.1"/>
    </source>
</evidence>
<reference evidence="9 10" key="1">
    <citation type="submission" date="2019-03" db="EMBL/GenBank/DDBJ databases">
        <title>Subsurface microbial communities from deep shales in Ohio and West Virginia, USA.</title>
        <authorList>
            <person name="Wrighton K."/>
        </authorList>
    </citation>
    <scope>NUCLEOTIDE SEQUENCE [LARGE SCALE GENOMIC DNA]</scope>
    <source>
        <strain evidence="9 10">MSL 6dP</strain>
    </source>
</reference>
<evidence type="ECO:0000256" key="7">
    <source>
        <dbReference type="SAM" id="Phobius"/>
    </source>
</evidence>
<comment type="caution">
    <text evidence="9">The sequence shown here is derived from an EMBL/GenBank/DDBJ whole genome shotgun (WGS) entry which is preliminary data.</text>
</comment>
<feature type="transmembrane region" description="Helical" evidence="7">
    <location>
        <begin position="343"/>
        <end position="368"/>
    </location>
</feature>
<feature type="transmembrane region" description="Helical" evidence="7">
    <location>
        <begin position="829"/>
        <end position="854"/>
    </location>
</feature>
<dbReference type="InterPro" id="IPR050545">
    <property type="entry name" value="Mycobact_MmpL"/>
</dbReference>
<keyword evidence="3 7" id="KW-0812">Transmembrane</keyword>
<evidence type="ECO:0000256" key="5">
    <source>
        <dbReference type="ARBA" id="ARBA00023136"/>
    </source>
</evidence>
<evidence type="ECO:0000256" key="1">
    <source>
        <dbReference type="ARBA" id="ARBA00004651"/>
    </source>
</evidence>
<evidence type="ECO:0000256" key="4">
    <source>
        <dbReference type="ARBA" id="ARBA00022989"/>
    </source>
</evidence>
<feature type="transmembrane region" description="Helical" evidence="7">
    <location>
        <begin position="408"/>
        <end position="425"/>
    </location>
</feature>
<dbReference type="STRING" id="926561.GCA_000379025_01486"/>
<dbReference type="EMBL" id="SOEG01000013">
    <property type="protein sequence ID" value="TDX51437.1"/>
    <property type="molecule type" value="Genomic_DNA"/>
</dbReference>
<dbReference type="GO" id="GO:0005886">
    <property type="term" value="C:plasma membrane"/>
    <property type="evidence" value="ECO:0007669"/>
    <property type="project" value="UniProtKB-SubCell"/>
</dbReference>
<dbReference type="AlphaFoldDB" id="A0A4R8H8E5"/>
<dbReference type="InterPro" id="IPR000731">
    <property type="entry name" value="SSD"/>
</dbReference>
<organism evidence="9 10">
    <name type="scientific">Orenia marismortui</name>
    <dbReference type="NCBI Taxonomy" id="46469"/>
    <lineage>
        <taxon>Bacteria</taxon>
        <taxon>Bacillati</taxon>
        <taxon>Bacillota</taxon>
        <taxon>Clostridia</taxon>
        <taxon>Halanaerobiales</taxon>
        <taxon>Halobacteroidaceae</taxon>
        <taxon>Orenia</taxon>
    </lineage>
</organism>
<dbReference type="Proteomes" id="UP000295832">
    <property type="component" value="Unassembled WGS sequence"/>
</dbReference>
<feature type="coiled-coil region" evidence="6">
    <location>
        <begin position="513"/>
        <end position="540"/>
    </location>
</feature>
<keyword evidence="4 7" id="KW-1133">Transmembrane helix</keyword>
<name>A0A4R8H8E5_9FIRM</name>
<proteinExistence type="predicted"/>
<dbReference type="PRINTS" id="PR00702">
    <property type="entry name" value="ACRIFLAVINRP"/>
</dbReference>
<dbReference type="PANTHER" id="PTHR33406:SF13">
    <property type="entry name" value="MEMBRANE PROTEIN YDFJ"/>
    <property type="match status" value="1"/>
</dbReference>
<accession>A0A4R8H8E5</accession>
<feature type="transmembrane region" description="Helical" evidence="7">
    <location>
        <begin position="728"/>
        <end position="748"/>
    </location>
</feature>
<comment type="subcellular location">
    <subcellularLocation>
        <location evidence="1">Cell membrane</location>
        <topology evidence="1">Multi-pass membrane protein</topology>
    </subcellularLocation>
</comment>
<dbReference type="GO" id="GO:0022857">
    <property type="term" value="F:transmembrane transporter activity"/>
    <property type="evidence" value="ECO:0007669"/>
    <property type="project" value="InterPro"/>
</dbReference>
<keyword evidence="5 7" id="KW-0472">Membrane</keyword>
<feature type="transmembrane region" description="Helical" evidence="7">
    <location>
        <begin position="698"/>
        <end position="721"/>
    </location>
</feature>
<dbReference type="RefSeq" id="WP_134116800.1">
    <property type="nucleotide sequence ID" value="NZ_SOEG01000013.1"/>
</dbReference>
<dbReference type="PANTHER" id="PTHR33406">
    <property type="entry name" value="MEMBRANE PROTEIN MJ1562-RELATED"/>
    <property type="match status" value="1"/>
</dbReference>
<evidence type="ECO:0000256" key="2">
    <source>
        <dbReference type="ARBA" id="ARBA00022475"/>
    </source>
</evidence>
<feature type="transmembrane region" description="Helical" evidence="7">
    <location>
        <begin position="803"/>
        <end position="823"/>
    </location>
</feature>
<evidence type="ECO:0000256" key="6">
    <source>
        <dbReference type="SAM" id="Coils"/>
    </source>
</evidence>
<dbReference type="PROSITE" id="PS50156">
    <property type="entry name" value="SSD"/>
    <property type="match status" value="2"/>
</dbReference>